<sequence length="182" mass="21247">MYKFILYLIVFFIIGFSYGKVTKGTIFDNFYVMLISLFTFIFLIEWIVSGLKKSKNKDDKKPKQQDYETWEEFIESAKKDFEKTWNLTYQNNEIQIVNRYNHEQLFINGDLVSEKKRNGLSSYFSLSQTLTGTIGVHNQTQVVKVKLGGLINLNCKVYVGKELIFKKKIKYNLLSGGVKESD</sequence>
<reference evidence="2 3" key="1">
    <citation type="submission" date="2024-09" db="EMBL/GenBank/DDBJ databases">
        <authorList>
            <person name="Sun Q."/>
            <person name="Mori K."/>
        </authorList>
    </citation>
    <scope>NUCLEOTIDE SEQUENCE [LARGE SCALE GENOMIC DNA]</scope>
    <source>
        <strain evidence="2 3">CGMCC 1.9126</strain>
    </source>
</reference>
<comment type="caution">
    <text evidence="2">The sequence shown here is derived from an EMBL/GenBank/DDBJ whole genome shotgun (WGS) entry which is preliminary data.</text>
</comment>
<protein>
    <submittedName>
        <fullName evidence="2">Uncharacterized protein</fullName>
    </submittedName>
</protein>
<proteinExistence type="predicted"/>
<keyword evidence="3" id="KW-1185">Reference proteome</keyword>
<evidence type="ECO:0000313" key="2">
    <source>
        <dbReference type="EMBL" id="MFC0476764.1"/>
    </source>
</evidence>
<organism evidence="2 3">
    <name type="scientific">Robertmurraya beringensis</name>
    <dbReference type="NCBI Taxonomy" id="641660"/>
    <lineage>
        <taxon>Bacteria</taxon>
        <taxon>Bacillati</taxon>
        <taxon>Bacillota</taxon>
        <taxon>Bacilli</taxon>
        <taxon>Bacillales</taxon>
        <taxon>Bacillaceae</taxon>
        <taxon>Robertmurraya</taxon>
    </lineage>
</organism>
<name>A0ABV6KTW3_9BACI</name>
<dbReference type="RefSeq" id="WP_377058607.1">
    <property type="nucleotide sequence ID" value="NZ_JBHLUU010000111.1"/>
</dbReference>
<evidence type="ECO:0000313" key="3">
    <source>
        <dbReference type="Proteomes" id="UP001589738"/>
    </source>
</evidence>
<feature type="transmembrane region" description="Helical" evidence="1">
    <location>
        <begin position="29"/>
        <end position="51"/>
    </location>
</feature>
<gene>
    <name evidence="2" type="ORF">ACFFHF_16300</name>
</gene>
<accession>A0ABV6KTW3</accession>
<keyword evidence="1" id="KW-0472">Membrane</keyword>
<keyword evidence="1" id="KW-0812">Transmembrane</keyword>
<dbReference type="EMBL" id="JBHLUU010000111">
    <property type="protein sequence ID" value="MFC0476764.1"/>
    <property type="molecule type" value="Genomic_DNA"/>
</dbReference>
<evidence type="ECO:0000256" key="1">
    <source>
        <dbReference type="SAM" id="Phobius"/>
    </source>
</evidence>
<dbReference type="Proteomes" id="UP001589738">
    <property type="component" value="Unassembled WGS sequence"/>
</dbReference>
<keyword evidence="1" id="KW-1133">Transmembrane helix</keyword>